<dbReference type="RefSeq" id="WP_081202360.1">
    <property type="nucleotide sequence ID" value="NZ_FOCZ01000004.1"/>
</dbReference>
<dbReference type="PANTHER" id="PTHR43397:SF1">
    <property type="entry name" value="ERGOTHIONEINE BIOSYNTHESIS PROTEIN 1"/>
    <property type="match status" value="1"/>
</dbReference>
<sequence>MVNGDFVVKFYNEVIAGLSQYPKRLPSKYFYDATGDNLFQQIMHSPDYYVTRCELEIFTTQLPEMTKLVIKDGSPFDLIELGPGDCYKSIHLMKELTRLETDFNYLPIDISGAVLDQINTTLPPLLPNMPVQCMNGEYFQMLSKAKWYSSNRKVVLCLGGNIGNMTVEESHTFCKALHKHLNPGDLVIIGFDLVKNPNVIRTAYYDREGITSLFNLNLLERINQELEGNFNLNDFEHYCSYEPETGACKSFLVCLADRIVRIRNKEIIFKKDEYIWMEISQKYNPGQISEMALSNGFKPIGNLMDSKRWFADACWEVI</sequence>
<proteinExistence type="predicted"/>
<dbReference type="InterPro" id="IPR029063">
    <property type="entry name" value="SAM-dependent_MTases_sf"/>
</dbReference>
<keyword evidence="5" id="KW-1185">Reference proteome</keyword>
<dbReference type="SUPFAM" id="SSF53335">
    <property type="entry name" value="S-adenosyl-L-methionine-dependent methyltransferases"/>
    <property type="match status" value="1"/>
</dbReference>
<dbReference type="GO" id="GO:0008168">
    <property type="term" value="F:methyltransferase activity"/>
    <property type="evidence" value="ECO:0007669"/>
    <property type="project" value="UniProtKB-KW"/>
</dbReference>
<protein>
    <submittedName>
        <fullName evidence="4">Dimethylhistidine N-methyltransferase</fullName>
    </submittedName>
</protein>
<evidence type="ECO:0000259" key="3">
    <source>
        <dbReference type="Pfam" id="PF10017"/>
    </source>
</evidence>
<comment type="caution">
    <text evidence="4">The sequence shown here is derived from an EMBL/GenBank/DDBJ whole genome shotgun (WGS) entry which is preliminary data.</text>
</comment>
<evidence type="ECO:0000313" key="4">
    <source>
        <dbReference type="EMBL" id="OQP45277.1"/>
    </source>
</evidence>
<keyword evidence="1 4" id="KW-0489">Methyltransferase</keyword>
<dbReference type="InterPro" id="IPR017804">
    <property type="entry name" value="MeTrfase_EgtD-like"/>
</dbReference>
<gene>
    <name evidence="4" type="ORF">A4H97_32690</name>
</gene>
<dbReference type="OrthoDB" id="5289726at2"/>
<dbReference type="Proteomes" id="UP000192610">
    <property type="component" value="Unassembled WGS sequence"/>
</dbReference>
<evidence type="ECO:0000256" key="1">
    <source>
        <dbReference type="ARBA" id="ARBA00022603"/>
    </source>
</evidence>
<dbReference type="InterPro" id="IPR051128">
    <property type="entry name" value="EgtD_Methyltrsf_superfamily"/>
</dbReference>
<keyword evidence="2 4" id="KW-0808">Transferase</keyword>
<dbReference type="PANTHER" id="PTHR43397">
    <property type="entry name" value="ERGOTHIONEINE BIOSYNTHESIS PROTEIN 1"/>
    <property type="match status" value="1"/>
</dbReference>
<dbReference type="PIRSF" id="PIRSF018005">
    <property type="entry name" value="UCP018005"/>
    <property type="match status" value="1"/>
</dbReference>
<dbReference type="Pfam" id="PF10017">
    <property type="entry name" value="Methyltransf_33"/>
    <property type="match status" value="1"/>
</dbReference>
<dbReference type="GO" id="GO:0032259">
    <property type="term" value="P:methylation"/>
    <property type="evidence" value="ECO:0007669"/>
    <property type="project" value="UniProtKB-KW"/>
</dbReference>
<feature type="domain" description="Histidine-specific methyltransferase SAM-dependent" evidence="3">
    <location>
        <begin position="11"/>
        <end position="316"/>
    </location>
</feature>
<dbReference type="InterPro" id="IPR019257">
    <property type="entry name" value="MeTrfase_dom"/>
</dbReference>
<reference evidence="5" key="1">
    <citation type="submission" date="2016-04" db="EMBL/GenBank/DDBJ databases">
        <authorList>
            <person name="Chen L."/>
            <person name="Zhuang W."/>
            <person name="Wang G."/>
        </authorList>
    </citation>
    <scope>NUCLEOTIDE SEQUENCE [LARGE SCALE GENOMIC DNA]</scope>
    <source>
        <strain evidence="5">17621</strain>
    </source>
</reference>
<accession>A0A1V9EGK0</accession>
<organism evidence="4 5">
    <name type="scientific">Niastella yeongjuensis</name>
    <dbReference type="NCBI Taxonomy" id="354355"/>
    <lineage>
        <taxon>Bacteria</taxon>
        <taxon>Pseudomonadati</taxon>
        <taxon>Bacteroidota</taxon>
        <taxon>Chitinophagia</taxon>
        <taxon>Chitinophagales</taxon>
        <taxon>Chitinophagaceae</taxon>
        <taxon>Niastella</taxon>
    </lineage>
</organism>
<evidence type="ECO:0000313" key="5">
    <source>
        <dbReference type="Proteomes" id="UP000192610"/>
    </source>
</evidence>
<dbReference type="AlphaFoldDB" id="A0A1V9EGK0"/>
<dbReference type="Gene3D" id="3.40.50.150">
    <property type="entry name" value="Vaccinia Virus protein VP39"/>
    <property type="match status" value="1"/>
</dbReference>
<dbReference type="STRING" id="354355.SAMN05660816_02459"/>
<dbReference type="EMBL" id="LVXG01000031">
    <property type="protein sequence ID" value="OQP45277.1"/>
    <property type="molecule type" value="Genomic_DNA"/>
</dbReference>
<name>A0A1V9EGK0_9BACT</name>
<evidence type="ECO:0000256" key="2">
    <source>
        <dbReference type="ARBA" id="ARBA00022679"/>
    </source>
</evidence>